<evidence type="ECO:0000313" key="1">
    <source>
        <dbReference type="EMBL" id="GAA0148984.1"/>
    </source>
</evidence>
<organism evidence="1 2">
    <name type="scientific">Lithospermum erythrorhizon</name>
    <name type="common">Purple gromwell</name>
    <name type="synonym">Lithospermum officinale var. erythrorhizon</name>
    <dbReference type="NCBI Taxonomy" id="34254"/>
    <lineage>
        <taxon>Eukaryota</taxon>
        <taxon>Viridiplantae</taxon>
        <taxon>Streptophyta</taxon>
        <taxon>Embryophyta</taxon>
        <taxon>Tracheophyta</taxon>
        <taxon>Spermatophyta</taxon>
        <taxon>Magnoliopsida</taxon>
        <taxon>eudicotyledons</taxon>
        <taxon>Gunneridae</taxon>
        <taxon>Pentapetalae</taxon>
        <taxon>asterids</taxon>
        <taxon>lamiids</taxon>
        <taxon>Boraginales</taxon>
        <taxon>Boraginaceae</taxon>
        <taxon>Boraginoideae</taxon>
        <taxon>Lithospermeae</taxon>
        <taxon>Lithospermum</taxon>
    </lineage>
</organism>
<name>A0AAV3PBJ6_LITER</name>
<gene>
    <name evidence="1" type="ORF">LIER_36840</name>
</gene>
<reference evidence="1 2" key="1">
    <citation type="submission" date="2024-01" db="EMBL/GenBank/DDBJ databases">
        <title>The complete chloroplast genome sequence of Lithospermum erythrorhizon: insights into the phylogenetic relationship among Boraginaceae species and the maternal lineages of purple gromwells.</title>
        <authorList>
            <person name="Okada T."/>
            <person name="Watanabe K."/>
        </authorList>
    </citation>
    <scope>NUCLEOTIDE SEQUENCE [LARGE SCALE GENOMIC DNA]</scope>
</reference>
<dbReference type="AlphaFoldDB" id="A0AAV3PBJ6"/>
<dbReference type="EMBL" id="BAABME010017151">
    <property type="protein sequence ID" value="GAA0148984.1"/>
    <property type="molecule type" value="Genomic_DNA"/>
</dbReference>
<comment type="caution">
    <text evidence="1">The sequence shown here is derived from an EMBL/GenBank/DDBJ whole genome shotgun (WGS) entry which is preliminary data.</text>
</comment>
<protein>
    <submittedName>
        <fullName evidence="1">Uncharacterized protein</fullName>
    </submittedName>
</protein>
<dbReference type="Proteomes" id="UP001454036">
    <property type="component" value="Unassembled WGS sequence"/>
</dbReference>
<sequence>MPKSLKEDPIKAIRPATLFLCIKKTTSLSSSSVGITIKNSLFLAVIREGIQSKRSPSTGEATLFWKVVSKCWTTELEISSLSVAQSPSMSVHAIAFRLRRCLTQE</sequence>
<keyword evidence="2" id="KW-1185">Reference proteome</keyword>
<evidence type="ECO:0000313" key="2">
    <source>
        <dbReference type="Proteomes" id="UP001454036"/>
    </source>
</evidence>
<accession>A0AAV3PBJ6</accession>
<proteinExistence type="predicted"/>